<comment type="caution">
    <text evidence="6">The sequence shown here is derived from an EMBL/GenBank/DDBJ whole genome shotgun (WGS) entry which is preliminary data.</text>
</comment>
<evidence type="ECO:0000256" key="4">
    <source>
        <dbReference type="ARBA" id="ARBA00037131"/>
    </source>
</evidence>
<comment type="function">
    <text evidence="4">Required for resistance to DNA-damaging agents.</text>
</comment>
<dbReference type="STRING" id="47879.AXG94_02685"/>
<keyword evidence="3" id="KW-0963">Cytoplasm</keyword>
<dbReference type="Gene3D" id="3.40.50.12370">
    <property type="match status" value="1"/>
</dbReference>
<evidence type="ECO:0000259" key="5">
    <source>
        <dbReference type="Pfam" id="PF00582"/>
    </source>
</evidence>
<dbReference type="AlphaFoldDB" id="A0A3M3EKI3"/>
<evidence type="ECO:0000313" key="6">
    <source>
        <dbReference type="EMBL" id="RMM50011.1"/>
    </source>
</evidence>
<comment type="similarity">
    <text evidence="2">Belongs to the universal stress protein A family.</text>
</comment>
<accession>A0A3M3EKI3</accession>
<dbReference type="PANTHER" id="PTHR47892:SF1">
    <property type="entry name" value="UNIVERSAL STRESS PROTEIN E"/>
    <property type="match status" value="1"/>
</dbReference>
<evidence type="ECO:0000256" key="3">
    <source>
        <dbReference type="ARBA" id="ARBA00022490"/>
    </source>
</evidence>
<dbReference type="OrthoDB" id="239260at2"/>
<feature type="domain" description="UspA" evidence="5">
    <location>
        <begin position="4"/>
        <end position="142"/>
    </location>
</feature>
<evidence type="ECO:0000313" key="7">
    <source>
        <dbReference type="Proteomes" id="UP000270661"/>
    </source>
</evidence>
<dbReference type="Proteomes" id="UP000270661">
    <property type="component" value="Unassembled WGS sequence"/>
</dbReference>
<proteinExistence type="inferred from homology"/>
<dbReference type="Pfam" id="PF00582">
    <property type="entry name" value="Usp"/>
    <property type="match status" value="2"/>
</dbReference>
<dbReference type="PANTHER" id="PTHR47892">
    <property type="entry name" value="UNIVERSAL STRESS PROTEIN E"/>
    <property type="match status" value="1"/>
</dbReference>
<comment type="subcellular location">
    <subcellularLocation>
        <location evidence="1">Cytoplasm</location>
    </subcellularLocation>
</comment>
<dbReference type="GO" id="GO:0005737">
    <property type="term" value="C:cytoplasm"/>
    <property type="evidence" value="ECO:0007669"/>
    <property type="project" value="UniProtKB-SubCell"/>
</dbReference>
<dbReference type="RefSeq" id="WP_024778513.1">
    <property type="nucleotide sequence ID" value="NZ_CP072011.1"/>
</dbReference>
<evidence type="ECO:0000256" key="2">
    <source>
        <dbReference type="ARBA" id="ARBA00008791"/>
    </source>
</evidence>
<dbReference type="EMBL" id="RBOJ01000072">
    <property type="protein sequence ID" value="RMM50011.1"/>
    <property type="molecule type" value="Genomic_DNA"/>
</dbReference>
<reference evidence="6 7" key="1">
    <citation type="submission" date="2018-08" db="EMBL/GenBank/DDBJ databases">
        <title>Recombination of ecologically and evolutionarily significant loci maintains genetic cohesion in the Pseudomonas syringae species complex.</title>
        <authorList>
            <person name="Dillon M."/>
            <person name="Thakur S."/>
            <person name="Almeida R.N.D."/>
            <person name="Weir B.S."/>
            <person name="Guttman D.S."/>
        </authorList>
    </citation>
    <scope>NUCLEOTIDE SEQUENCE [LARGE SCALE GENOMIC DNA]</scope>
    <source>
        <strain evidence="6 7">NCPPB2445</strain>
    </source>
</reference>
<dbReference type="InterPro" id="IPR006016">
    <property type="entry name" value="UspA"/>
</dbReference>
<gene>
    <name evidence="6" type="ORF">ALQ77_02983</name>
</gene>
<feature type="domain" description="UspA" evidence="5">
    <location>
        <begin position="152"/>
        <end position="296"/>
    </location>
</feature>
<protein>
    <recommendedName>
        <fullName evidence="5">UspA domain-containing protein</fullName>
    </recommendedName>
</protein>
<dbReference type="SUPFAM" id="SSF52402">
    <property type="entry name" value="Adenine nucleotide alpha hydrolases-like"/>
    <property type="match status" value="2"/>
</dbReference>
<sequence length="303" mass="33997">MSQYQRLLLIINPALRHSRALGHAAALAKASGASLHVAALIPSWKLLSLLEEGDRELAREGYLQDHRNWLKNQTNHLRDRGIEVTTEVTWADDMQQDILDHVTEMQPDLLIKQVQHESAFKRAFFTPLDWRLLRHCPVPVYLLGEGNHSLPRKVVAAVDVSSTLAQDNELNERIIQQACGLAIQCDAELHLLYACDISMVYMGDMGGGGLALSDLDEQLRKEHEKSFFDLADRHGVAADRRHFIEGHPVAVLSTFADEQHMDVIVMGRVQSYGLDKLLGSTTEHTLYQVTCSVLAIQGDQQRP</sequence>
<name>A0A3M3EKI3_9PSED</name>
<evidence type="ECO:0000256" key="1">
    <source>
        <dbReference type="ARBA" id="ARBA00004496"/>
    </source>
</evidence>
<organism evidence="6 7">
    <name type="scientific">Pseudomonas corrugata</name>
    <dbReference type="NCBI Taxonomy" id="47879"/>
    <lineage>
        <taxon>Bacteria</taxon>
        <taxon>Pseudomonadati</taxon>
        <taxon>Pseudomonadota</taxon>
        <taxon>Gammaproteobacteria</taxon>
        <taxon>Pseudomonadales</taxon>
        <taxon>Pseudomonadaceae</taxon>
        <taxon>Pseudomonas</taxon>
    </lineage>
</organism>
<keyword evidence="7" id="KW-1185">Reference proteome</keyword>